<reference evidence="1" key="1">
    <citation type="submission" date="2023-03" db="EMBL/GenBank/DDBJ databases">
        <title>Emydomyces testavorans Genome Sequence.</title>
        <authorList>
            <person name="Hoyer L."/>
        </authorList>
    </citation>
    <scope>NUCLEOTIDE SEQUENCE</scope>
    <source>
        <strain evidence="1">16-2883</strain>
    </source>
</reference>
<dbReference type="EMBL" id="CP120628">
    <property type="protein sequence ID" value="WEW58584.1"/>
    <property type="molecule type" value="Genomic_DNA"/>
</dbReference>
<dbReference type="AlphaFoldDB" id="A0AAF0DH54"/>
<organism evidence="1 2">
    <name type="scientific">Emydomyces testavorans</name>
    <dbReference type="NCBI Taxonomy" id="2070801"/>
    <lineage>
        <taxon>Eukaryota</taxon>
        <taxon>Fungi</taxon>
        <taxon>Dikarya</taxon>
        <taxon>Ascomycota</taxon>
        <taxon>Pezizomycotina</taxon>
        <taxon>Eurotiomycetes</taxon>
        <taxon>Eurotiomycetidae</taxon>
        <taxon>Onygenales</taxon>
        <taxon>Nannizziopsiaceae</taxon>
        <taxon>Emydomyces</taxon>
    </lineage>
</organism>
<proteinExistence type="predicted"/>
<keyword evidence="2" id="KW-1185">Reference proteome</keyword>
<accession>A0AAF0DH54</accession>
<dbReference type="Proteomes" id="UP001219355">
    <property type="component" value="Chromosome 2"/>
</dbReference>
<name>A0AAF0DH54_9EURO</name>
<protein>
    <submittedName>
        <fullName evidence="1">Uncharacterized protein</fullName>
    </submittedName>
</protein>
<evidence type="ECO:0000313" key="1">
    <source>
        <dbReference type="EMBL" id="WEW58584.1"/>
    </source>
</evidence>
<sequence>MFRRSRATEPDNFASILGRKLEPLPVLLWGANAMGYLGVPIVLGANMLVVRDEDYQVAIHKFKNVGFIPAVPDRNPPPEIMESHPNPGQMVEEINAGYKRLDRSCAVFNCPDDFPEAKLQVYLFPNSFAHLPRGETTIPPDRTDGLVITRQYDVYKNLYYPLEKALVESFVKAAIEEEDETCYSTWGELLRSWVSLMTGYLNVNNDVLDHCADEQVVEWYSLNFGRLRGAKMGPFDRRISKRLGSGREMPVDMRGDPI</sequence>
<evidence type="ECO:0000313" key="2">
    <source>
        <dbReference type="Proteomes" id="UP001219355"/>
    </source>
</evidence>
<gene>
    <name evidence="1" type="ORF">PRK78_004052</name>
</gene>